<proteinExistence type="predicted"/>
<comment type="caution">
    <text evidence="6">The sequence shown here is derived from an EMBL/GenBank/DDBJ whole genome shotgun (WGS) entry which is preliminary data.</text>
</comment>
<keyword evidence="8" id="KW-1185">Reference proteome</keyword>
<evidence type="ECO:0000313" key="8">
    <source>
        <dbReference type="Proteomes" id="UP000593567"/>
    </source>
</evidence>
<dbReference type="Gene3D" id="2.60.120.40">
    <property type="match status" value="1"/>
</dbReference>
<evidence type="ECO:0000256" key="4">
    <source>
        <dbReference type="SAM" id="MobiDB-lite"/>
    </source>
</evidence>
<dbReference type="OrthoDB" id="6431870at2759"/>
<feature type="chain" id="PRO_5036205932" evidence="5">
    <location>
        <begin position="26"/>
        <end position="345"/>
    </location>
</feature>
<organism evidence="6 8">
    <name type="scientific">Bugula neritina</name>
    <name type="common">Brown bryozoan</name>
    <name type="synonym">Sertularia neritina</name>
    <dbReference type="NCBI Taxonomy" id="10212"/>
    <lineage>
        <taxon>Eukaryota</taxon>
        <taxon>Metazoa</taxon>
        <taxon>Spiralia</taxon>
        <taxon>Lophotrochozoa</taxon>
        <taxon>Bryozoa</taxon>
        <taxon>Gymnolaemata</taxon>
        <taxon>Cheilostomatida</taxon>
        <taxon>Flustrina</taxon>
        <taxon>Buguloidea</taxon>
        <taxon>Bugulidae</taxon>
        <taxon>Bugula</taxon>
    </lineage>
</organism>
<feature type="compositionally biased region" description="Basic and acidic residues" evidence="4">
    <location>
        <begin position="29"/>
        <end position="44"/>
    </location>
</feature>
<dbReference type="PANTHER" id="PTHR24019">
    <property type="entry name" value="ADIPOLIN"/>
    <property type="match status" value="1"/>
</dbReference>
<sequence length="345" mass="38411">MEWTSHQYLVTLLCILVYKLNTVSSGTTAKRDSKTTVHTTKEDSTPATPMSSLLDMPQNDIYNNQVDEDVDLPLLPQDPYTLSQMSQISWDTLRRNNEKKSNKKFAVNSGKIIMRGPAGPRGPPGAVMTKEDIAREFKKMIKEAADKKARKIISVKCPSCDLTDLDTDVLSFFYPGVEDKVRTVNRAPLAFTAKLLTKATIMPNKQSIIENFQLTGTKYSLLRGVAADLGVDGMFRVDKTGIYQFTVTLNFHSRHKVTADKKPNLVQVAICPNGECSKGVDSSEDIAVPQYIHSMDSRQRYFTVQLTSTLELKKSEYVSIKVTNACHRVIDVQAGSIFTGVMLSV</sequence>
<dbReference type="InterPro" id="IPR052136">
    <property type="entry name" value="Adipolin/Erythroferrone-rel"/>
</dbReference>
<comment type="subcellular location">
    <subcellularLocation>
        <location evidence="1">Secreted</location>
    </subcellularLocation>
</comment>
<name>A0A7J7IX39_BUGNE</name>
<dbReference type="GO" id="GO:0005615">
    <property type="term" value="C:extracellular space"/>
    <property type="evidence" value="ECO:0007669"/>
    <property type="project" value="TreeGrafter"/>
</dbReference>
<reference evidence="6 8" key="1">
    <citation type="submission" date="2019-09" db="EMBL/GenBank/DDBJ databases">
        <authorList>
            <person name="Raiko M."/>
            <person name="Komissarov A."/>
            <person name="Rhodes A."/>
            <person name="Kliver S."/>
            <person name="Lim-Fong G."/>
            <person name="Kwan J."/>
            <person name="O'Brien S.J."/>
            <person name="Lopez J.V."/>
        </authorList>
    </citation>
    <scope>NUCLEOTIDE SEQUENCE [LARGE SCALE GENOMIC DNA]</scope>
    <source>
        <strain evidence="6">Kwan_BN1</strain>
    </source>
</reference>
<feature type="region of interest" description="Disordered" evidence="4">
    <location>
        <begin position="27"/>
        <end position="55"/>
    </location>
</feature>
<evidence type="ECO:0000256" key="5">
    <source>
        <dbReference type="SAM" id="SignalP"/>
    </source>
</evidence>
<evidence type="ECO:0000256" key="3">
    <source>
        <dbReference type="ARBA" id="ARBA00022729"/>
    </source>
</evidence>
<dbReference type="GO" id="GO:0005179">
    <property type="term" value="F:hormone activity"/>
    <property type="evidence" value="ECO:0007669"/>
    <property type="project" value="TreeGrafter"/>
</dbReference>
<keyword evidence="2" id="KW-0964">Secreted</keyword>
<accession>A0A7J7IX39</accession>
<protein>
    <submittedName>
        <fullName evidence="6">FAM132A</fullName>
    </submittedName>
</protein>
<dbReference type="PANTHER" id="PTHR24019:SF5">
    <property type="entry name" value="ADIPOLIN"/>
    <property type="match status" value="1"/>
</dbReference>
<feature type="signal peptide" evidence="5">
    <location>
        <begin position="1"/>
        <end position="25"/>
    </location>
</feature>
<dbReference type="SUPFAM" id="SSF49842">
    <property type="entry name" value="TNF-like"/>
    <property type="match status" value="1"/>
</dbReference>
<dbReference type="Proteomes" id="UP000593567">
    <property type="component" value="Unassembled WGS sequence"/>
</dbReference>
<evidence type="ECO:0000256" key="1">
    <source>
        <dbReference type="ARBA" id="ARBA00004613"/>
    </source>
</evidence>
<dbReference type="InterPro" id="IPR008983">
    <property type="entry name" value="Tumour_necrosis_fac-like_dom"/>
</dbReference>
<keyword evidence="3 5" id="KW-0732">Signal</keyword>
<gene>
    <name evidence="7" type="ORF">EB796_019797</name>
    <name evidence="6" type="ORF">EB796_023218</name>
</gene>
<dbReference type="EMBL" id="VXIV02002940">
    <property type="protein sequence ID" value="KAF6021890.1"/>
    <property type="molecule type" value="Genomic_DNA"/>
</dbReference>
<dbReference type="AlphaFoldDB" id="A0A7J7IX39"/>
<evidence type="ECO:0000313" key="6">
    <source>
        <dbReference type="EMBL" id="KAF6018483.1"/>
    </source>
</evidence>
<evidence type="ECO:0000313" key="7">
    <source>
        <dbReference type="EMBL" id="KAF6021890.1"/>
    </source>
</evidence>
<reference evidence="6 8" key="2">
    <citation type="submission" date="2020-06" db="EMBL/GenBank/DDBJ databases">
        <title>Draft genome of Bugula neritina, a colonial animal packing powerful symbionts and potential medicines.</title>
        <authorList>
            <person name="Rayko M."/>
        </authorList>
    </citation>
    <scope>NUCLEOTIDE SEQUENCE [LARGE SCALE GENOMIC DNA]</scope>
    <source>
        <strain evidence="6">Kwan_BN1</strain>
    </source>
</reference>
<dbReference type="EMBL" id="VXIV02003306">
    <property type="protein sequence ID" value="KAF6018483.1"/>
    <property type="molecule type" value="Genomic_DNA"/>
</dbReference>
<evidence type="ECO:0000256" key="2">
    <source>
        <dbReference type="ARBA" id="ARBA00022525"/>
    </source>
</evidence>